<gene>
    <name evidence="2" type="ORF">AT727_05750</name>
</gene>
<dbReference type="InterPro" id="IPR036244">
    <property type="entry name" value="TipA-like_antibiotic-bd"/>
</dbReference>
<dbReference type="SUPFAM" id="SSF89082">
    <property type="entry name" value="Antibiotic binding domain of TipA-like multidrug resistance regulators"/>
    <property type="match status" value="1"/>
</dbReference>
<dbReference type="AlphaFoldDB" id="A0A0W1JIE0"/>
<reference evidence="2 3" key="1">
    <citation type="submission" date="2015-12" db="EMBL/GenBank/DDBJ databases">
        <title>Draft Genome Sequence of Desulfitobacterium hafniense Strain DH, a Sulfate-reducing Bacterium Isolated from Paddy Soils.</title>
        <authorList>
            <person name="Bao P."/>
            <person name="Zhang X."/>
            <person name="Li G."/>
        </authorList>
    </citation>
    <scope>NUCLEOTIDE SEQUENCE [LARGE SCALE GENOMIC DNA]</scope>
    <source>
        <strain evidence="2 3">DH</strain>
    </source>
</reference>
<feature type="domain" description="TipAS antibiotic-recognition" evidence="1">
    <location>
        <begin position="25"/>
        <end position="90"/>
    </location>
</feature>
<evidence type="ECO:0000259" key="1">
    <source>
        <dbReference type="Pfam" id="PF07739"/>
    </source>
</evidence>
<protein>
    <recommendedName>
        <fullName evidence="1">TipAS antibiotic-recognition domain-containing protein</fullName>
    </recommendedName>
</protein>
<dbReference type="Proteomes" id="UP000054623">
    <property type="component" value="Unassembled WGS sequence"/>
</dbReference>
<dbReference type="Pfam" id="PF07739">
    <property type="entry name" value="TipAS"/>
    <property type="match status" value="1"/>
</dbReference>
<comment type="caution">
    <text evidence="2">The sequence shown here is derived from an EMBL/GenBank/DDBJ whole genome shotgun (WGS) entry which is preliminary data.</text>
</comment>
<proteinExistence type="predicted"/>
<name>A0A0W1JIE0_DESHA</name>
<sequence>MQEGALNLKVILLFPISKSFLIISRLIAMMDGPESLADKKAVAAYRELITMWIPCDDTAFRKIGQAYLIHKEALDEKSPGLAEFVSEAIFHVYR</sequence>
<evidence type="ECO:0000313" key="3">
    <source>
        <dbReference type="Proteomes" id="UP000054623"/>
    </source>
</evidence>
<dbReference type="EMBL" id="LOCK01000028">
    <property type="protein sequence ID" value="KTE91102.1"/>
    <property type="molecule type" value="Genomic_DNA"/>
</dbReference>
<evidence type="ECO:0000313" key="2">
    <source>
        <dbReference type="EMBL" id="KTE91102.1"/>
    </source>
</evidence>
<dbReference type="RefSeq" id="WP_058491402.1">
    <property type="nucleotide sequence ID" value="NZ_LOCK01000028.1"/>
</dbReference>
<accession>A0A0W1JIE0</accession>
<organism evidence="2 3">
    <name type="scientific">Desulfitobacterium hafniense</name>
    <name type="common">Desulfitobacterium frappieri</name>
    <dbReference type="NCBI Taxonomy" id="49338"/>
    <lineage>
        <taxon>Bacteria</taxon>
        <taxon>Bacillati</taxon>
        <taxon>Bacillota</taxon>
        <taxon>Clostridia</taxon>
        <taxon>Eubacteriales</taxon>
        <taxon>Desulfitobacteriaceae</taxon>
        <taxon>Desulfitobacterium</taxon>
    </lineage>
</organism>
<dbReference type="InterPro" id="IPR012925">
    <property type="entry name" value="TipAS_dom"/>
</dbReference>
<dbReference type="Gene3D" id="1.10.490.50">
    <property type="entry name" value="Antibiotic binding domain of TipA-like multidrug resistance regulators"/>
    <property type="match status" value="1"/>
</dbReference>